<organism evidence="1 2">
    <name type="scientific">Wolfiporia cocos (strain MD-104)</name>
    <name type="common">Brown rot fungus</name>
    <dbReference type="NCBI Taxonomy" id="742152"/>
    <lineage>
        <taxon>Eukaryota</taxon>
        <taxon>Fungi</taxon>
        <taxon>Dikarya</taxon>
        <taxon>Basidiomycota</taxon>
        <taxon>Agaricomycotina</taxon>
        <taxon>Agaricomycetes</taxon>
        <taxon>Polyporales</taxon>
        <taxon>Phaeolaceae</taxon>
        <taxon>Wolfiporia</taxon>
    </lineage>
</organism>
<sequence>MPNFEEESLPYVRACRKELFLRKPQASADGLLKAEENKFYQICFIPKGSIIYGNVWDPGRLLDPMVFGRNIIFI</sequence>
<evidence type="ECO:0000313" key="1">
    <source>
        <dbReference type="EMBL" id="PCH35531.1"/>
    </source>
</evidence>
<keyword evidence="2" id="KW-1185">Reference proteome</keyword>
<dbReference type="AlphaFoldDB" id="A0A2H3J0N9"/>
<name>A0A2H3J0N9_WOLCO</name>
<proteinExistence type="predicted"/>
<protein>
    <submittedName>
        <fullName evidence="1">Uncharacterized protein</fullName>
    </submittedName>
</protein>
<evidence type="ECO:0000313" key="2">
    <source>
        <dbReference type="Proteomes" id="UP000218811"/>
    </source>
</evidence>
<accession>A0A2H3J0N9</accession>
<reference evidence="1 2" key="1">
    <citation type="journal article" date="2012" name="Science">
        <title>The Paleozoic origin of enzymatic lignin decomposition reconstructed from 31 fungal genomes.</title>
        <authorList>
            <person name="Floudas D."/>
            <person name="Binder M."/>
            <person name="Riley R."/>
            <person name="Barry K."/>
            <person name="Blanchette R.A."/>
            <person name="Henrissat B."/>
            <person name="Martinez A.T."/>
            <person name="Otillar R."/>
            <person name="Spatafora J.W."/>
            <person name="Yadav J.S."/>
            <person name="Aerts A."/>
            <person name="Benoit I."/>
            <person name="Boyd A."/>
            <person name="Carlson A."/>
            <person name="Copeland A."/>
            <person name="Coutinho P.M."/>
            <person name="de Vries R.P."/>
            <person name="Ferreira P."/>
            <person name="Findley K."/>
            <person name="Foster B."/>
            <person name="Gaskell J."/>
            <person name="Glotzer D."/>
            <person name="Gorecki P."/>
            <person name="Heitman J."/>
            <person name="Hesse C."/>
            <person name="Hori C."/>
            <person name="Igarashi K."/>
            <person name="Jurgens J.A."/>
            <person name="Kallen N."/>
            <person name="Kersten P."/>
            <person name="Kohler A."/>
            <person name="Kuees U."/>
            <person name="Kumar T.K.A."/>
            <person name="Kuo A."/>
            <person name="LaButti K."/>
            <person name="Larrondo L.F."/>
            <person name="Lindquist E."/>
            <person name="Ling A."/>
            <person name="Lombard V."/>
            <person name="Lucas S."/>
            <person name="Lundell T."/>
            <person name="Martin R."/>
            <person name="McLaughlin D.J."/>
            <person name="Morgenstern I."/>
            <person name="Morin E."/>
            <person name="Murat C."/>
            <person name="Nagy L.G."/>
            <person name="Nolan M."/>
            <person name="Ohm R.A."/>
            <person name="Patyshakuliyeva A."/>
            <person name="Rokas A."/>
            <person name="Ruiz-Duenas F.J."/>
            <person name="Sabat G."/>
            <person name="Salamov A."/>
            <person name="Samejima M."/>
            <person name="Schmutz J."/>
            <person name="Slot J.C."/>
            <person name="St John F."/>
            <person name="Stenlid J."/>
            <person name="Sun H."/>
            <person name="Sun S."/>
            <person name="Syed K."/>
            <person name="Tsang A."/>
            <person name="Wiebenga A."/>
            <person name="Young D."/>
            <person name="Pisabarro A."/>
            <person name="Eastwood D.C."/>
            <person name="Martin F."/>
            <person name="Cullen D."/>
            <person name="Grigoriev I.V."/>
            <person name="Hibbett D.S."/>
        </authorList>
    </citation>
    <scope>NUCLEOTIDE SEQUENCE [LARGE SCALE GENOMIC DNA]</scope>
    <source>
        <strain evidence="1 2">MD-104</strain>
    </source>
</reference>
<dbReference type="EMBL" id="KB467854">
    <property type="protein sequence ID" value="PCH35531.1"/>
    <property type="molecule type" value="Genomic_DNA"/>
</dbReference>
<dbReference type="Proteomes" id="UP000218811">
    <property type="component" value="Unassembled WGS sequence"/>
</dbReference>
<gene>
    <name evidence="1" type="ORF">WOLCODRAFT_107466</name>
</gene>